<dbReference type="RefSeq" id="WP_122980583.1">
    <property type="nucleotide sequence ID" value="NZ_BOMX01000003.1"/>
</dbReference>
<dbReference type="Pfam" id="PF03422">
    <property type="entry name" value="CBM_6"/>
    <property type="match status" value="1"/>
</dbReference>
<dbReference type="Proteomes" id="UP000320239">
    <property type="component" value="Unassembled WGS sequence"/>
</dbReference>
<gene>
    <name evidence="4" type="ORF">FHX34_104950</name>
</gene>
<dbReference type="SUPFAM" id="SSF49785">
    <property type="entry name" value="Galactose-binding domain-like"/>
    <property type="match status" value="1"/>
</dbReference>
<keyword evidence="5" id="KW-1185">Reference proteome</keyword>
<accession>A0A561VSP9</accession>
<keyword evidence="1" id="KW-0732">Signal</keyword>
<evidence type="ECO:0000256" key="2">
    <source>
        <dbReference type="SAM" id="MobiDB-lite"/>
    </source>
</evidence>
<dbReference type="EMBL" id="VIWY01000004">
    <property type="protein sequence ID" value="TWG14644.1"/>
    <property type="molecule type" value="Genomic_DNA"/>
</dbReference>
<evidence type="ECO:0000313" key="5">
    <source>
        <dbReference type="Proteomes" id="UP000320239"/>
    </source>
</evidence>
<proteinExistence type="predicted"/>
<dbReference type="SMART" id="SM00606">
    <property type="entry name" value="CBD_IV"/>
    <property type="match status" value="1"/>
</dbReference>
<dbReference type="Gene3D" id="2.60.120.260">
    <property type="entry name" value="Galactose-binding domain-like"/>
    <property type="match status" value="1"/>
</dbReference>
<evidence type="ECO:0000256" key="1">
    <source>
        <dbReference type="ARBA" id="ARBA00022729"/>
    </source>
</evidence>
<dbReference type="InterPro" id="IPR006584">
    <property type="entry name" value="Cellulose-bd_IV"/>
</dbReference>
<feature type="region of interest" description="Disordered" evidence="2">
    <location>
        <begin position="43"/>
        <end position="76"/>
    </location>
</feature>
<reference evidence="4 5" key="1">
    <citation type="submission" date="2019-06" db="EMBL/GenBank/DDBJ databases">
        <title>Sequencing the genomes of 1000 actinobacteria strains.</title>
        <authorList>
            <person name="Klenk H.-P."/>
        </authorList>
    </citation>
    <scope>NUCLEOTIDE SEQUENCE [LARGE SCALE GENOMIC DNA]</scope>
    <source>
        <strain evidence="4 5">DSM 43866</strain>
    </source>
</reference>
<dbReference type="InterPro" id="IPR008979">
    <property type="entry name" value="Galactose-bd-like_sf"/>
</dbReference>
<dbReference type="PROSITE" id="PS51175">
    <property type="entry name" value="CBM6"/>
    <property type="match status" value="1"/>
</dbReference>
<dbReference type="CDD" id="cd04084">
    <property type="entry name" value="CBM6_xylanase-like"/>
    <property type="match status" value="1"/>
</dbReference>
<evidence type="ECO:0000259" key="3">
    <source>
        <dbReference type="PROSITE" id="PS51175"/>
    </source>
</evidence>
<organism evidence="4 5">
    <name type="scientific">Actinoplanes teichomyceticus</name>
    <dbReference type="NCBI Taxonomy" id="1867"/>
    <lineage>
        <taxon>Bacteria</taxon>
        <taxon>Bacillati</taxon>
        <taxon>Actinomycetota</taxon>
        <taxon>Actinomycetes</taxon>
        <taxon>Micromonosporales</taxon>
        <taxon>Micromonosporaceae</taxon>
        <taxon>Actinoplanes</taxon>
    </lineage>
</organism>
<feature type="domain" description="CBM6" evidence="3">
    <location>
        <begin position="78"/>
        <end position="206"/>
    </location>
</feature>
<dbReference type="AlphaFoldDB" id="A0A561VSP9"/>
<sequence length="207" mass="21872">MDQRTPTVYRTRAWTTRNRALAAVAALGLLLAGYLLGRWQDTPASSAAPAAPATSTSPSPAVPESASAAPAPTPVEYGPLQAEAANELTGVQPQDTGDEGGGQNVGWINRGDRLRFDNFVFGDVPATKARIRLASGAGVSGRVQIRLDSPDAEPAGELSVSNTGGWQSWRTAVAALTPVTGTHTVYVTFTANHDSEFMNVNWIRFDH</sequence>
<comment type="caution">
    <text evidence="4">The sequence shown here is derived from an EMBL/GenBank/DDBJ whole genome shotgun (WGS) entry which is preliminary data.</text>
</comment>
<dbReference type="InterPro" id="IPR005084">
    <property type="entry name" value="CBM6"/>
</dbReference>
<name>A0A561VSP9_ACTTI</name>
<dbReference type="OrthoDB" id="5513218at2"/>
<protein>
    <submittedName>
        <fullName evidence="4">Carbohydrate binding protein with CBM6 domain</fullName>
    </submittedName>
</protein>
<evidence type="ECO:0000313" key="4">
    <source>
        <dbReference type="EMBL" id="TWG14644.1"/>
    </source>
</evidence>
<dbReference type="GO" id="GO:0030246">
    <property type="term" value="F:carbohydrate binding"/>
    <property type="evidence" value="ECO:0007669"/>
    <property type="project" value="InterPro"/>
</dbReference>